<comment type="caution">
    <text evidence="2">The sequence shown here is derived from an EMBL/GenBank/DDBJ whole genome shotgun (WGS) entry which is preliminary data.</text>
</comment>
<dbReference type="AlphaFoldDB" id="A0AAW2LBU4"/>
<dbReference type="Pfam" id="PF00407">
    <property type="entry name" value="Bet_v_1"/>
    <property type="match status" value="1"/>
</dbReference>
<accession>A0AAW2LBU4</accession>
<protein>
    <submittedName>
        <fullName evidence="2">MLP-like protein 34</fullName>
    </submittedName>
</protein>
<dbReference type="InterPro" id="IPR000916">
    <property type="entry name" value="Bet_v_I/MLP"/>
</dbReference>
<evidence type="ECO:0000313" key="2">
    <source>
        <dbReference type="EMBL" id="KAL0315668.1"/>
    </source>
</evidence>
<dbReference type="PANTHER" id="PTHR31907">
    <property type="entry name" value="MLP-LIKE PROTEIN 423"/>
    <property type="match status" value="1"/>
</dbReference>
<feature type="domain" description="Bet v I/Major latex protein" evidence="1">
    <location>
        <begin position="3"/>
        <end position="150"/>
    </location>
</feature>
<dbReference type="SUPFAM" id="SSF55961">
    <property type="entry name" value="Bet v1-like"/>
    <property type="match status" value="1"/>
</dbReference>
<sequence>MVGLPCKLIAQVAFKAGGDVFHHLVGSKPQHLANVTPGKIQACDLHHGNYGTDGAVIQWKYILDGKEQTAKQLLYEVDDANKQLSFKMLEGNLLELYKNMIITIHVETKGGVDFITWTISYELINPDNPHLLSLLNFFIEFTKEVEAHIFG</sequence>
<gene>
    <name evidence="2" type="ORF">Sradi_5445000</name>
</gene>
<dbReference type="GO" id="GO:0006952">
    <property type="term" value="P:defense response"/>
    <property type="evidence" value="ECO:0007669"/>
    <property type="project" value="InterPro"/>
</dbReference>
<reference evidence="2" key="1">
    <citation type="submission" date="2020-06" db="EMBL/GenBank/DDBJ databases">
        <authorList>
            <person name="Li T."/>
            <person name="Hu X."/>
            <person name="Zhang T."/>
            <person name="Song X."/>
            <person name="Zhang H."/>
            <person name="Dai N."/>
            <person name="Sheng W."/>
            <person name="Hou X."/>
            <person name="Wei L."/>
        </authorList>
    </citation>
    <scope>NUCLEOTIDE SEQUENCE</scope>
    <source>
        <strain evidence="2">G02</strain>
        <tissue evidence="2">Leaf</tissue>
    </source>
</reference>
<reference evidence="2" key="2">
    <citation type="journal article" date="2024" name="Plant">
        <title>Genomic evolution and insights into agronomic trait innovations of Sesamum species.</title>
        <authorList>
            <person name="Miao H."/>
            <person name="Wang L."/>
            <person name="Qu L."/>
            <person name="Liu H."/>
            <person name="Sun Y."/>
            <person name="Le M."/>
            <person name="Wang Q."/>
            <person name="Wei S."/>
            <person name="Zheng Y."/>
            <person name="Lin W."/>
            <person name="Duan Y."/>
            <person name="Cao H."/>
            <person name="Xiong S."/>
            <person name="Wang X."/>
            <person name="Wei L."/>
            <person name="Li C."/>
            <person name="Ma Q."/>
            <person name="Ju M."/>
            <person name="Zhao R."/>
            <person name="Li G."/>
            <person name="Mu C."/>
            <person name="Tian Q."/>
            <person name="Mei H."/>
            <person name="Zhang T."/>
            <person name="Gao T."/>
            <person name="Zhang H."/>
        </authorList>
    </citation>
    <scope>NUCLEOTIDE SEQUENCE</scope>
    <source>
        <strain evidence="2">G02</strain>
    </source>
</reference>
<dbReference type="InterPro" id="IPR023393">
    <property type="entry name" value="START-like_dom_sf"/>
</dbReference>
<dbReference type="InterPro" id="IPR051761">
    <property type="entry name" value="MLP-like_ligand-binding"/>
</dbReference>
<dbReference type="Gene3D" id="3.30.530.20">
    <property type="match status" value="1"/>
</dbReference>
<name>A0AAW2LBU4_SESRA</name>
<dbReference type="EMBL" id="JACGWJ010000025">
    <property type="protein sequence ID" value="KAL0315668.1"/>
    <property type="molecule type" value="Genomic_DNA"/>
</dbReference>
<dbReference type="SMART" id="SM01037">
    <property type="entry name" value="Bet_v_1"/>
    <property type="match status" value="1"/>
</dbReference>
<organism evidence="2">
    <name type="scientific">Sesamum radiatum</name>
    <name type="common">Black benniseed</name>
    <dbReference type="NCBI Taxonomy" id="300843"/>
    <lineage>
        <taxon>Eukaryota</taxon>
        <taxon>Viridiplantae</taxon>
        <taxon>Streptophyta</taxon>
        <taxon>Embryophyta</taxon>
        <taxon>Tracheophyta</taxon>
        <taxon>Spermatophyta</taxon>
        <taxon>Magnoliopsida</taxon>
        <taxon>eudicotyledons</taxon>
        <taxon>Gunneridae</taxon>
        <taxon>Pentapetalae</taxon>
        <taxon>asterids</taxon>
        <taxon>lamiids</taxon>
        <taxon>Lamiales</taxon>
        <taxon>Pedaliaceae</taxon>
        <taxon>Sesamum</taxon>
    </lineage>
</organism>
<proteinExistence type="predicted"/>
<evidence type="ECO:0000259" key="1">
    <source>
        <dbReference type="SMART" id="SM01037"/>
    </source>
</evidence>